<evidence type="ECO:0000313" key="1">
    <source>
        <dbReference type="EMBL" id="AUH33366.1"/>
    </source>
</evidence>
<keyword evidence="2" id="KW-1185">Reference proteome</keyword>
<dbReference type="Pfam" id="PF20242">
    <property type="entry name" value="Emfourin"/>
    <property type="match status" value="1"/>
</dbReference>
<dbReference type="OrthoDB" id="7774671at2"/>
<dbReference type="InterPro" id="IPR049457">
    <property type="entry name" value="Emfourin"/>
</dbReference>
<dbReference type="EMBL" id="CP025408">
    <property type="protein sequence ID" value="AUH33366.1"/>
    <property type="molecule type" value="Genomic_DNA"/>
</dbReference>
<accession>A0A2K9ERF9</accession>
<organism evidence="1 2">
    <name type="scientific">Paracoccus tegillarcae</name>
    <dbReference type="NCBI Taxonomy" id="1529068"/>
    <lineage>
        <taxon>Bacteria</taxon>
        <taxon>Pseudomonadati</taxon>
        <taxon>Pseudomonadota</taxon>
        <taxon>Alphaproteobacteria</taxon>
        <taxon>Rhodobacterales</taxon>
        <taxon>Paracoccaceae</taxon>
        <taxon>Paracoccus</taxon>
    </lineage>
</organism>
<dbReference type="RefSeq" id="WP_101460036.1">
    <property type="nucleotide sequence ID" value="NZ_CP025408.1"/>
</dbReference>
<dbReference type="Proteomes" id="UP000233742">
    <property type="component" value="Chromosome"/>
</dbReference>
<dbReference type="KEGG" id="paro:CUV01_08150"/>
<proteinExistence type="predicted"/>
<name>A0A2K9ERF9_9RHOB</name>
<evidence type="ECO:0000313" key="2">
    <source>
        <dbReference type="Proteomes" id="UP000233742"/>
    </source>
</evidence>
<gene>
    <name evidence="1" type="ORF">CUV01_08150</name>
</gene>
<sequence length="95" mass="10418">MIIEISSSGGFGGLAAAGLNKRIDVDQQAPSVRQEICEMFEPQDLRQLAALTPNARRADGMVYRITVTDRQDGAHVYTIPEDQLPAEMLDLIDAM</sequence>
<reference evidence="1 2" key="1">
    <citation type="submission" date="2017-12" db="EMBL/GenBank/DDBJ databases">
        <authorList>
            <person name="Hurst M.R.H."/>
        </authorList>
    </citation>
    <scope>NUCLEOTIDE SEQUENCE [LARGE SCALE GENOMIC DNA]</scope>
    <source>
        <strain evidence="1 2">BM15</strain>
    </source>
</reference>
<protein>
    <submittedName>
        <fullName evidence="1">Uncharacterized protein</fullName>
    </submittedName>
</protein>
<dbReference type="AlphaFoldDB" id="A0A2K9ERF9"/>